<dbReference type="PROSITE" id="PS50994">
    <property type="entry name" value="INTEGRASE"/>
    <property type="match status" value="1"/>
</dbReference>
<dbReference type="EMBL" id="BMAT01010769">
    <property type="protein sequence ID" value="GFR60399.1"/>
    <property type="molecule type" value="Genomic_DNA"/>
</dbReference>
<comment type="caution">
    <text evidence="2">The sequence shown here is derived from an EMBL/GenBank/DDBJ whole genome shotgun (WGS) entry which is preliminary data.</text>
</comment>
<keyword evidence="3" id="KW-1185">Reference proteome</keyword>
<gene>
    <name evidence="2" type="ORF">ElyMa_005406500</name>
</gene>
<evidence type="ECO:0000313" key="2">
    <source>
        <dbReference type="EMBL" id="GFR60399.1"/>
    </source>
</evidence>
<evidence type="ECO:0000313" key="3">
    <source>
        <dbReference type="Proteomes" id="UP000762676"/>
    </source>
</evidence>
<proteinExistence type="predicted"/>
<dbReference type="InterPro" id="IPR001584">
    <property type="entry name" value="Integrase_cat-core"/>
</dbReference>
<dbReference type="GO" id="GO:0015074">
    <property type="term" value="P:DNA integration"/>
    <property type="evidence" value="ECO:0007669"/>
    <property type="project" value="InterPro"/>
</dbReference>
<accession>A0AAV4EIH2</accession>
<dbReference type="Gene3D" id="3.30.420.10">
    <property type="entry name" value="Ribonuclease H-like superfamily/Ribonuclease H"/>
    <property type="match status" value="1"/>
</dbReference>
<dbReference type="GO" id="GO:0003676">
    <property type="term" value="F:nucleic acid binding"/>
    <property type="evidence" value="ECO:0007669"/>
    <property type="project" value="InterPro"/>
</dbReference>
<sequence length="212" mass="23852">MLREKTCPLCLEEKLHILPESQGMTYLFTIIDRFMRWSEAVPLLGAHASSCATALLHHWVARFGVPEDITSDKGKQFTSSLWIQLNNLLGMAYHPQTNGLVKRLHRQLRASLKARTTNSKWFAELPMVLVGIRSSWRVDPGCSPAAFTVPYSTYLASFFNPLTSTIGPDLPFLKHLQQTLIDTTLSMFPQAWHQPILSTRAETLTSKSPASL</sequence>
<feature type="domain" description="Integrase catalytic" evidence="1">
    <location>
        <begin position="4"/>
        <end position="158"/>
    </location>
</feature>
<dbReference type="SUPFAM" id="SSF53098">
    <property type="entry name" value="Ribonuclease H-like"/>
    <property type="match status" value="1"/>
</dbReference>
<organism evidence="2 3">
    <name type="scientific">Elysia marginata</name>
    <dbReference type="NCBI Taxonomy" id="1093978"/>
    <lineage>
        <taxon>Eukaryota</taxon>
        <taxon>Metazoa</taxon>
        <taxon>Spiralia</taxon>
        <taxon>Lophotrochozoa</taxon>
        <taxon>Mollusca</taxon>
        <taxon>Gastropoda</taxon>
        <taxon>Heterobranchia</taxon>
        <taxon>Euthyneura</taxon>
        <taxon>Panpulmonata</taxon>
        <taxon>Sacoglossa</taxon>
        <taxon>Placobranchoidea</taxon>
        <taxon>Plakobranchidae</taxon>
        <taxon>Elysia</taxon>
    </lineage>
</organism>
<dbReference type="Proteomes" id="UP000762676">
    <property type="component" value="Unassembled WGS sequence"/>
</dbReference>
<dbReference type="PANTHER" id="PTHR38681">
    <property type="entry name" value="RETROVIRUS-RELATED POL POLYPROTEIN FROM TRANSPOSON 412-LIKE PROTEIN-RELATED"/>
    <property type="match status" value="1"/>
</dbReference>
<protein>
    <submittedName>
        <fullName evidence="2">Gag-pol polyprotein</fullName>
    </submittedName>
</protein>
<name>A0AAV4EIH2_9GAST</name>
<dbReference type="Pfam" id="PF00665">
    <property type="entry name" value="rve"/>
    <property type="match status" value="1"/>
</dbReference>
<dbReference type="InterPro" id="IPR036397">
    <property type="entry name" value="RNaseH_sf"/>
</dbReference>
<dbReference type="PANTHER" id="PTHR38681:SF1">
    <property type="entry name" value="RETROVIRUS-RELATED POL POLYPROTEIN FROM TRANSPOSON 412-LIKE PROTEIN"/>
    <property type="match status" value="1"/>
</dbReference>
<dbReference type="AlphaFoldDB" id="A0AAV4EIH2"/>
<dbReference type="InterPro" id="IPR012337">
    <property type="entry name" value="RNaseH-like_sf"/>
</dbReference>
<reference evidence="2 3" key="1">
    <citation type="journal article" date="2021" name="Elife">
        <title>Chloroplast acquisition without the gene transfer in kleptoplastic sea slugs, Plakobranchus ocellatus.</title>
        <authorList>
            <person name="Maeda T."/>
            <person name="Takahashi S."/>
            <person name="Yoshida T."/>
            <person name="Shimamura S."/>
            <person name="Takaki Y."/>
            <person name="Nagai Y."/>
            <person name="Toyoda A."/>
            <person name="Suzuki Y."/>
            <person name="Arimoto A."/>
            <person name="Ishii H."/>
            <person name="Satoh N."/>
            <person name="Nishiyama T."/>
            <person name="Hasebe M."/>
            <person name="Maruyama T."/>
            <person name="Minagawa J."/>
            <person name="Obokata J."/>
            <person name="Shigenobu S."/>
        </authorList>
    </citation>
    <scope>NUCLEOTIDE SEQUENCE [LARGE SCALE GENOMIC DNA]</scope>
</reference>
<evidence type="ECO:0000259" key="1">
    <source>
        <dbReference type="PROSITE" id="PS50994"/>
    </source>
</evidence>